<dbReference type="Pfam" id="PF00270">
    <property type="entry name" value="DEAD"/>
    <property type="match status" value="1"/>
</dbReference>
<organism evidence="20 21">
    <name type="scientific">Neobacillus driksii</name>
    <dbReference type="NCBI Taxonomy" id="3035913"/>
    <lineage>
        <taxon>Bacteria</taxon>
        <taxon>Bacillati</taxon>
        <taxon>Bacillota</taxon>
        <taxon>Bacilli</taxon>
        <taxon>Bacillales</taxon>
        <taxon>Bacillaceae</taxon>
        <taxon>Neobacillus</taxon>
    </lineage>
</organism>
<dbReference type="SUPFAM" id="SSF46785">
    <property type="entry name" value="Winged helix' DNA-binding domain"/>
    <property type="match status" value="1"/>
</dbReference>
<feature type="domain" description="Helicase C-terminal" evidence="19">
    <location>
        <begin position="220"/>
        <end position="367"/>
    </location>
</feature>
<dbReference type="CDD" id="cd18794">
    <property type="entry name" value="SF2_C_RecQ"/>
    <property type="match status" value="1"/>
</dbReference>
<dbReference type="PANTHER" id="PTHR13710">
    <property type="entry name" value="DNA HELICASE RECQ FAMILY MEMBER"/>
    <property type="match status" value="1"/>
</dbReference>
<comment type="catalytic activity">
    <reaction evidence="15">
        <text>Couples ATP hydrolysis with the unwinding of duplex DNA by translocating in the 3'-5' direction.</text>
        <dbReference type="EC" id="5.6.2.4"/>
    </reaction>
</comment>
<dbReference type="Pfam" id="PF00570">
    <property type="entry name" value="HRDC"/>
    <property type="match status" value="1"/>
</dbReference>
<dbReference type="InterPro" id="IPR006293">
    <property type="entry name" value="DNA_helicase_ATP-dep_RecQ_bac"/>
</dbReference>
<feature type="domain" description="HRDC" evidence="17">
    <location>
        <begin position="513"/>
        <end position="593"/>
    </location>
</feature>
<evidence type="ECO:0000256" key="15">
    <source>
        <dbReference type="ARBA" id="ARBA00034617"/>
    </source>
</evidence>
<keyword evidence="7" id="KW-0378">Hydrolase</keyword>
<dbReference type="EC" id="5.6.2.4" evidence="16"/>
<keyword evidence="13" id="KW-0234">DNA repair</keyword>
<evidence type="ECO:0000256" key="11">
    <source>
        <dbReference type="ARBA" id="ARBA00023125"/>
    </source>
</evidence>
<keyword evidence="4" id="KW-0479">Metal-binding</keyword>
<accession>A0ABV4YYJ0</accession>
<evidence type="ECO:0000256" key="13">
    <source>
        <dbReference type="ARBA" id="ARBA00023204"/>
    </source>
</evidence>
<dbReference type="SMART" id="SM00341">
    <property type="entry name" value="HRDC"/>
    <property type="match status" value="1"/>
</dbReference>
<dbReference type="InterPro" id="IPR027417">
    <property type="entry name" value="P-loop_NTPase"/>
</dbReference>
<dbReference type="CDD" id="cd17920">
    <property type="entry name" value="DEXHc_RecQ"/>
    <property type="match status" value="1"/>
</dbReference>
<evidence type="ECO:0000256" key="6">
    <source>
        <dbReference type="ARBA" id="ARBA00022763"/>
    </source>
</evidence>
<dbReference type="InterPro" id="IPR010997">
    <property type="entry name" value="HRDC-like_sf"/>
</dbReference>
<keyword evidence="11" id="KW-0238">DNA-binding</keyword>
<evidence type="ECO:0000256" key="5">
    <source>
        <dbReference type="ARBA" id="ARBA00022741"/>
    </source>
</evidence>
<dbReference type="PROSITE" id="PS50967">
    <property type="entry name" value="HRDC"/>
    <property type="match status" value="1"/>
</dbReference>
<evidence type="ECO:0000256" key="14">
    <source>
        <dbReference type="ARBA" id="ARBA00023235"/>
    </source>
</evidence>
<dbReference type="RefSeq" id="WP_306075727.1">
    <property type="nucleotide sequence ID" value="NZ_JAROBZ020000001.1"/>
</dbReference>
<keyword evidence="8 20" id="KW-0347">Helicase</keyword>
<evidence type="ECO:0000256" key="3">
    <source>
        <dbReference type="ARBA" id="ARBA00005446"/>
    </source>
</evidence>
<protein>
    <recommendedName>
        <fullName evidence="16">DNA helicase RecQ</fullName>
        <ecNumber evidence="16">5.6.2.4</ecNumber>
    </recommendedName>
</protein>
<keyword evidence="21" id="KW-1185">Reference proteome</keyword>
<keyword evidence="6" id="KW-0227">DNA damage</keyword>
<dbReference type="InterPro" id="IPR029491">
    <property type="entry name" value="Helicase_HTH"/>
</dbReference>
<dbReference type="Pfam" id="PF14493">
    <property type="entry name" value="HTH_40"/>
    <property type="match status" value="1"/>
</dbReference>
<evidence type="ECO:0000256" key="16">
    <source>
        <dbReference type="NCBIfam" id="TIGR01389"/>
    </source>
</evidence>
<evidence type="ECO:0000259" key="18">
    <source>
        <dbReference type="PROSITE" id="PS51192"/>
    </source>
</evidence>
<dbReference type="InterPro" id="IPR002121">
    <property type="entry name" value="HRDC_dom"/>
</dbReference>
<proteinExistence type="inferred from homology"/>
<comment type="cofactor">
    <cofactor evidence="2">
        <name>Zn(2+)</name>
        <dbReference type="ChEBI" id="CHEBI:29105"/>
    </cofactor>
</comment>
<dbReference type="GO" id="GO:0004386">
    <property type="term" value="F:helicase activity"/>
    <property type="evidence" value="ECO:0007669"/>
    <property type="project" value="UniProtKB-KW"/>
</dbReference>
<keyword evidence="5" id="KW-0547">Nucleotide-binding</keyword>
<evidence type="ECO:0000256" key="4">
    <source>
        <dbReference type="ARBA" id="ARBA00022723"/>
    </source>
</evidence>
<dbReference type="PANTHER" id="PTHR13710:SF105">
    <property type="entry name" value="ATP-DEPENDENT DNA HELICASE Q1"/>
    <property type="match status" value="1"/>
</dbReference>
<dbReference type="InterPro" id="IPR014001">
    <property type="entry name" value="Helicase_ATP-bd"/>
</dbReference>
<evidence type="ECO:0000313" key="21">
    <source>
        <dbReference type="Proteomes" id="UP001241748"/>
    </source>
</evidence>
<dbReference type="SUPFAM" id="SSF47819">
    <property type="entry name" value="HRDC-like"/>
    <property type="match status" value="1"/>
</dbReference>
<evidence type="ECO:0000259" key="19">
    <source>
        <dbReference type="PROSITE" id="PS51194"/>
    </source>
</evidence>
<sequence length="711" mass="80995">MLFEKAQQLLESHFGYSSFRNGQELAIQSVLAGENTICVMPTGGGKSICYQIPAIVLPGTTIVISPLISLMKDQVDALVQVGIPATFINSSLNYNEANQRIWEAKQGMYKLLYIAPERLDSREFIEDLKQMDIPLVAVDEAHCISQWGHDFRPSYRHIQQMVRSLPQKPNVIALTATATPRVREDICETLNIEEENSIITGFERENLTFSVIKGQDRLHFVRDYLKKNEKEAGIIYAATRKNVDQLYERLKKENINVARYHAGMGDAERISEQDRFLKDEASVMVATSAFGMGIDKSNIRYVLHFQLPKNMESYYQEAGRAGRDGLESECILLYSSQDVQVQRFLIDQSSDRSRIHAELEKLQQMVDYCHTENCLQEFILKYFGETETETCGRCGNCLDSRSSNDVTKEAQMVMSCIIRMGQRFGKTLTAQVLTGSKNKKVTEMGFDKLTTYGIMKEKGSKEVSDFIEFLISQELIAIEQGQFPTIFVSPKGKDVLLGKEQVHRRETVKVREISKDDPLFETLREVRRAIAETEKVPPFVIFSDAALKDMCARLPRTNEEFLNVSGVGEHKLKKYGLDFIQAIRAFCEAHPDRQPEQIPAVAPKKPAKKSIGDSHLETFQLHQQNLSIEQIAQKRELALSTVENHLIQCAQQGMDVDFTQLIPKDYIQLLEKAVEEVGRDRLKPIKDQVPEEVSYFMIKGYLYFLSKKNKS</sequence>
<evidence type="ECO:0000256" key="8">
    <source>
        <dbReference type="ARBA" id="ARBA00022806"/>
    </source>
</evidence>
<evidence type="ECO:0000256" key="1">
    <source>
        <dbReference type="ARBA" id="ARBA00001946"/>
    </source>
</evidence>
<comment type="cofactor">
    <cofactor evidence="1">
        <name>Mg(2+)</name>
        <dbReference type="ChEBI" id="CHEBI:18420"/>
    </cofactor>
</comment>
<name>A0ABV4YYJ0_9BACI</name>
<dbReference type="Pfam" id="PF00271">
    <property type="entry name" value="Helicase_C"/>
    <property type="match status" value="1"/>
</dbReference>
<evidence type="ECO:0000313" key="20">
    <source>
        <dbReference type="EMBL" id="MFB3169464.1"/>
    </source>
</evidence>
<dbReference type="Pfam" id="PF16124">
    <property type="entry name" value="RecQ_Zn_bind"/>
    <property type="match status" value="1"/>
</dbReference>
<dbReference type="Proteomes" id="UP001241748">
    <property type="component" value="Unassembled WGS sequence"/>
</dbReference>
<comment type="similarity">
    <text evidence="3">Belongs to the helicase family. RecQ subfamily.</text>
</comment>
<dbReference type="SMART" id="SM00490">
    <property type="entry name" value="HELICc"/>
    <property type="match status" value="1"/>
</dbReference>
<dbReference type="NCBIfam" id="TIGR00614">
    <property type="entry name" value="recQ_fam"/>
    <property type="match status" value="1"/>
</dbReference>
<dbReference type="InterPro" id="IPR011545">
    <property type="entry name" value="DEAD/DEAH_box_helicase_dom"/>
</dbReference>
<dbReference type="InterPro" id="IPR032284">
    <property type="entry name" value="RecQ_Zn-bd"/>
</dbReference>
<dbReference type="Gene3D" id="1.10.150.80">
    <property type="entry name" value="HRDC domain"/>
    <property type="match status" value="1"/>
</dbReference>
<dbReference type="InterPro" id="IPR036390">
    <property type="entry name" value="WH_DNA-bd_sf"/>
</dbReference>
<dbReference type="PROSITE" id="PS51194">
    <property type="entry name" value="HELICASE_CTER"/>
    <property type="match status" value="1"/>
</dbReference>
<dbReference type="SMART" id="SM00487">
    <property type="entry name" value="DEXDc"/>
    <property type="match status" value="1"/>
</dbReference>
<dbReference type="Pfam" id="PF09382">
    <property type="entry name" value="RQC"/>
    <property type="match status" value="1"/>
</dbReference>
<keyword evidence="12" id="KW-0233">DNA recombination</keyword>
<dbReference type="Gene3D" id="1.10.10.10">
    <property type="entry name" value="Winged helix-like DNA-binding domain superfamily/Winged helix DNA-binding domain"/>
    <property type="match status" value="1"/>
</dbReference>
<gene>
    <name evidence="20" type="primary">recQ</name>
    <name evidence="20" type="ORF">P5G62_020345</name>
</gene>
<dbReference type="InterPro" id="IPR001650">
    <property type="entry name" value="Helicase_C-like"/>
</dbReference>
<keyword evidence="9" id="KW-0862">Zinc</keyword>
<evidence type="ECO:0000256" key="12">
    <source>
        <dbReference type="ARBA" id="ARBA00023172"/>
    </source>
</evidence>
<keyword evidence="14" id="KW-0413">Isomerase</keyword>
<dbReference type="PROSITE" id="PS51192">
    <property type="entry name" value="HELICASE_ATP_BIND_1"/>
    <property type="match status" value="1"/>
</dbReference>
<evidence type="ECO:0000259" key="17">
    <source>
        <dbReference type="PROSITE" id="PS50967"/>
    </source>
</evidence>
<evidence type="ECO:0000256" key="9">
    <source>
        <dbReference type="ARBA" id="ARBA00022833"/>
    </source>
</evidence>
<dbReference type="SUPFAM" id="SSF52540">
    <property type="entry name" value="P-loop containing nucleoside triphosphate hydrolases"/>
    <property type="match status" value="1"/>
</dbReference>
<dbReference type="EMBL" id="JAROBZ020000001">
    <property type="protein sequence ID" value="MFB3169464.1"/>
    <property type="molecule type" value="Genomic_DNA"/>
</dbReference>
<reference evidence="20 21" key="1">
    <citation type="submission" date="2024-05" db="EMBL/GenBank/DDBJ databases">
        <authorList>
            <person name="Venkateswaran K."/>
        </authorList>
    </citation>
    <scope>NUCLEOTIDE SEQUENCE [LARGE SCALE GENOMIC DNA]</scope>
    <source>
        <strain evidence="20 21">179-C4-2-HS</strain>
    </source>
</reference>
<keyword evidence="10" id="KW-0067">ATP-binding</keyword>
<evidence type="ECO:0000256" key="7">
    <source>
        <dbReference type="ARBA" id="ARBA00022801"/>
    </source>
</evidence>
<dbReference type="SMART" id="SM00956">
    <property type="entry name" value="RQC"/>
    <property type="match status" value="1"/>
</dbReference>
<dbReference type="Gene3D" id="3.40.50.300">
    <property type="entry name" value="P-loop containing nucleotide triphosphate hydrolases"/>
    <property type="match status" value="2"/>
</dbReference>
<evidence type="ECO:0000256" key="2">
    <source>
        <dbReference type="ARBA" id="ARBA00001947"/>
    </source>
</evidence>
<feature type="domain" description="Helicase ATP-binding" evidence="18">
    <location>
        <begin position="27"/>
        <end position="196"/>
    </location>
</feature>
<dbReference type="InterPro" id="IPR044876">
    <property type="entry name" value="HRDC_dom_sf"/>
</dbReference>
<dbReference type="NCBIfam" id="TIGR01389">
    <property type="entry name" value="recQ"/>
    <property type="match status" value="1"/>
</dbReference>
<dbReference type="InterPro" id="IPR018982">
    <property type="entry name" value="RQC_domain"/>
</dbReference>
<evidence type="ECO:0000256" key="10">
    <source>
        <dbReference type="ARBA" id="ARBA00022840"/>
    </source>
</evidence>
<dbReference type="InterPro" id="IPR004589">
    <property type="entry name" value="DNA_helicase_ATP-dep_RecQ"/>
</dbReference>
<comment type="caution">
    <text evidence="20">The sequence shown here is derived from an EMBL/GenBank/DDBJ whole genome shotgun (WGS) entry which is preliminary data.</text>
</comment>
<dbReference type="InterPro" id="IPR036388">
    <property type="entry name" value="WH-like_DNA-bd_sf"/>
</dbReference>